<dbReference type="InterPro" id="IPR006680">
    <property type="entry name" value="Amidohydro-rel"/>
</dbReference>
<dbReference type="RefSeq" id="WP_307268568.1">
    <property type="nucleotide sequence ID" value="NZ_JAUSVX010000001.1"/>
</dbReference>
<comment type="similarity">
    <text evidence="1">Belongs to the metallo-dependent hydrolases superfamily.</text>
</comment>
<dbReference type="SUPFAM" id="SSF51556">
    <property type="entry name" value="Metallo-dependent hydrolases"/>
    <property type="match status" value="1"/>
</dbReference>
<keyword evidence="3" id="KW-0378">Hydrolase</keyword>
<dbReference type="Proteomes" id="UP001242480">
    <property type="component" value="Unassembled WGS sequence"/>
</dbReference>
<sequence>MPNFPIIDAHVHLYDVERLSYGWLAGVPAINRTHLLPDFDAARGPVAVEGLVFAEVAVDPGLHLAEAAFVQGLADADPRLIGMVAHAPVEKGAAVEEDILALKANRSLCGIRRLIQSEADPSFCLAPGFLEGLSVLARHGLPFDICIKHWAMAYALELARRCPDVQFVLDHIGKPDIRYGLREPWWREIRELARCPNVVVKLSGVVTEADHARWTPEDVKPYVAHVVDCFGFERLMFGSDWSVSALTHPYPAWVAIVDEVIRGAGEAEQRSLYRDTALRTYRLTAPGA</sequence>
<dbReference type="Gene3D" id="3.20.20.140">
    <property type="entry name" value="Metal-dependent hydrolases"/>
    <property type="match status" value="1"/>
</dbReference>
<dbReference type="EMBL" id="JAUSVX010000001">
    <property type="protein sequence ID" value="MDQ0468045.1"/>
    <property type="molecule type" value="Genomic_DNA"/>
</dbReference>
<evidence type="ECO:0000256" key="1">
    <source>
        <dbReference type="ARBA" id="ARBA00038310"/>
    </source>
</evidence>
<protein>
    <submittedName>
        <fullName evidence="3">L-fuconolactonase</fullName>
        <ecNumber evidence="3">3.1.1.-</ecNumber>
    </submittedName>
</protein>
<comment type="caution">
    <text evidence="3">The sequence shown here is derived from an EMBL/GenBank/DDBJ whole genome shotgun (WGS) entry which is preliminary data.</text>
</comment>
<keyword evidence="4" id="KW-1185">Reference proteome</keyword>
<dbReference type="GO" id="GO:0016787">
    <property type="term" value="F:hydrolase activity"/>
    <property type="evidence" value="ECO:0007669"/>
    <property type="project" value="UniProtKB-KW"/>
</dbReference>
<organism evidence="3 4">
    <name type="scientific">Labrys wisconsinensis</name>
    <dbReference type="NCBI Taxonomy" id="425677"/>
    <lineage>
        <taxon>Bacteria</taxon>
        <taxon>Pseudomonadati</taxon>
        <taxon>Pseudomonadota</taxon>
        <taxon>Alphaproteobacteria</taxon>
        <taxon>Hyphomicrobiales</taxon>
        <taxon>Xanthobacteraceae</taxon>
        <taxon>Labrys</taxon>
    </lineage>
</organism>
<proteinExistence type="inferred from homology"/>
<name>A0ABU0J364_9HYPH</name>
<evidence type="ECO:0000313" key="4">
    <source>
        <dbReference type="Proteomes" id="UP001242480"/>
    </source>
</evidence>
<dbReference type="InterPro" id="IPR032466">
    <property type="entry name" value="Metal_Hydrolase"/>
</dbReference>
<accession>A0ABU0J364</accession>
<feature type="domain" description="Amidohydrolase-related" evidence="2">
    <location>
        <begin position="7"/>
        <end position="283"/>
    </location>
</feature>
<gene>
    <name evidence="3" type="ORF">QO011_001040</name>
</gene>
<dbReference type="PANTHER" id="PTHR43569">
    <property type="entry name" value="AMIDOHYDROLASE"/>
    <property type="match status" value="1"/>
</dbReference>
<evidence type="ECO:0000259" key="2">
    <source>
        <dbReference type="Pfam" id="PF04909"/>
    </source>
</evidence>
<dbReference type="EC" id="3.1.1.-" evidence="3"/>
<evidence type="ECO:0000313" key="3">
    <source>
        <dbReference type="EMBL" id="MDQ0468045.1"/>
    </source>
</evidence>
<dbReference type="Pfam" id="PF04909">
    <property type="entry name" value="Amidohydro_2"/>
    <property type="match status" value="1"/>
</dbReference>
<dbReference type="PANTHER" id="PTHR43569:SF1">
    <property type="entry name" value="BLL3371 PROTEIN"/>
    <property type="match status" value="1"/>
</dbReference>
<reference evidence="3 4" key="1">
    <citation type="submission" date="2023-07" db="EMBL/GenBank/DDBJ databases">
        <title>Genomic Encyclopedia of Type Strains, Phase IV (KMG-IV): sequencing the most valuable type-strain genomes for metagenomic binning, comparative biology and taxonomic classification.</title>
        <authorList>
            <person name="Goeker M."/>
        </authorList>
    </citation>
    <scope>NUCLEOTIDE SEQUENCE [LARGE SCALE GENOMIC DNA]</scope>
    <source>
        <strain evidence="3 4">DSM 19619</strain>
    </source>
</reference>
<dbReference type="InterPro" id="IPR052350">
    <property type="entry name" value="Metallo-dep_Lactonases"/>
</dbReference>